<feature type="compositionally biased region" description="Low complexity" evidence="3">
    <location>
        <begin position="374"/>
        <end position="384"/>
    </location>
</feature>
<dbReference type="Proteomes" id="UP000053512">
    <property type="component" value="Unassembled WGS sequence"/>
</dbReference>
<dbReference type="Gene3D" id="1.10.10.1320">
    <property type="entry name" value="Anti-sigma factor, zinc-finger domain"/>
    <property type="match status" value="1"/>
</dbReference>
<dbReference type="STRING" id="136273.GY22_06135"/>
<feature type="compositionally biased region" description="Low complexity" evidence="3">
    <location>
        <begin position="569"/>
        <end position="614"/>
    </location>
</feature>
<protein>
    <recommendedName>
        <fullName evidence="4">Putative zinc-finger domain-containing protein</fullName>
    </recommendedName>
</protein>
<evidence type="ECO:0000259" key="4">
    <source>
        <dbReference type="Pfam" id="PF13490"/>
    </source>
</evidence>
<sequence length="614" mass="59080">MTRTTEPLAQGRTPRTDEELLAAVRAQRPDAFPDLRDRHWHTAVVVARLHTPSRQDAEQLAGTAFDQVLAELDEGAGGEDGPGVFLRARLVAVVGRAGVEQEHAAESVTSVYLGLPASWQAVLWHLEIEALELERTAAVLGLSPAATTALHLEARAGLRAAYRRARQDLPALPGCADCAADLGAFADGGLPADRAQAVRSHLEECPRCTADHLYLQDTEAGLRGWLLPVLAGVPLWDTRTDELVELVRAAGRMSAGRLGAAPGTDVAGGALAAVHVSRRGRKVLLGAGALAAAAALAGVAATGSGGLGDGTTQTAGSTGAAGAPGATASSAPATTPGADDGAATAARAPGAAVPGRAGGMLSLPTAEPSPGPLTEAAAEARTARASSGTIITAAAAAGRASGGGQDGADPGAPAGPGTQAQPRTQRSAPDDGRAPRPAAPGAQRPEAGSPGTASSDGGGTSAAGGGAGAPVPPADAGGSPAGDPPREQPPAPGTPAPEEPAAETPAPGPAGPGTPATEAPVTEAPAPADPATGAPAPADPVSEAPATGVPAPVAPATGAPAPGTPVPEAPGSEAPAAPATGAPAIGAPATGAPAPGTTTPAAGATGAADPAPGS</sequence>
<feature type="domain" description="Putative zinc-finger" evidence="4">
    <location>
        <begin position="175"/>
        <end position="208"/>
    </location>
</feature>
<evidence type="ECO:0000256" key="1">
    <source>
        <dbReference type="ARBA" id="ARBA00023015"/>
    </source>
</evidence>
<feature type="compositionally biased region" description="Low complexity" evidence="3">
    <location>
        <begin position="513"/>
        <end position="561"/>
    </location>
</feature>
<dbReference type="Pfam" id="PF13490">
    <property type="entry name" value="zf-HC2"/>
    <property type="match status" value="1"/>
</dbReference>
<reference evidence="6" key="1">
    <citation type="submission" date="2015-12" db="EMBL/GenBank/DDBJ databases">
        <authorList>
            <person name="Nair G.R."/>
            <person name="Kaur G."/>
            <person name="Mayilraj S."/>
        </authorList>
    </citation>
    <scope>NUCLEOTIDE SEQUENCE [LARGE SCALE GENOMIC DNA]</scope>
    <source>
        <strain evidence="6">CD08_4</strain>
    </source>
</reference>
<feature type="region of interest" description="Disordered" evidence="3">
    <location>
        <begin position="397"/>
        <end position="614"/>
    </location>
</feature>
<name>A0A0W8IQJ3_KOCRO</name>
<gene>
    <name evidence="5" type="ORF">AVL61_03130</name>
</gene>
<dbReference type="EMBL" id="LQBK01000002">
    <property type="protein sequence ID" value="KUG62083.1"/>
    <property type="molecule type" value="Genomic_DNA"/>
</dbReference>
<feature type="region of interest" description="Disordered" evidence="3">
    <location>
        <begin position="312"/>
        <end position="384"/>
    </location>
</feature>
<keyword evidence="1" id="KW-0805">Transcription regulation</keyword>
<feature type="compositionally biased region" description="Low complexity" evidence="3">
    <location>
        <begin position="435"/>
        <end position="455"/>
    </location>
</feature>
<dbReference type="OrthoDB" id="4990598at2"/>
<feature type="compositionally biased region" description="Low complexity" evidence="3">
    <location>
        <begin position="407"/>
        <end position="422"/>
    </location>
</feature>
<evidence type="ECO:0000256" key="3">
    <source>
        <dbReference type="SAM" id="MobiDB-lite"/>
    </source>
</evidence>
<dbReference type="InterPro" id="IPR041916">
    <property type="entry name" value="Anti_sigma_zinc_sf"/>
</dbReference>
<accession>A0A0W8IQJ3</accession>
<evidence type="ECO:0000313" key="5">
    <source>
        <dbReference type="EMBL" id="KUG62083.1"/>
    </source>
</evidence>
<evidence type="ECO:0000313" key="6">
    <source>
        <dbReference type="Proteomes" id="UP000053512"/>
    </source>
</evidence>
<feature type="compositionally biased region" description="Gly residues" evidence="3">
    <location>
        <begin position="456"/>
        <end position="468"/>
    </location>
</feature>
<feature type="compositionally biased region" description="Low complexity" evidence="3">
    <location>
        <begin position="312"/>
        <end position="355"/>
    </location>
</feature>
<proteinExistence type="predicted"/>
<comment type="caution">
    <text evidence="5">The sequence shown here is derived from an EMBL/GenBank/DDBJ whole genome shotgun (WGS) entry which is preliminary data.</text>
</comment>
<dbReference type="AlphaFoldDB" id="A0A0W8IQJ3"/>
<organism evidence="5 6">
    <name type="scientific">Kocuria rosea subsp. polaris</name>
    <dbReference type="NCBI Taxonomy" id="136273"/>
    <lineage>
        <taxon>Bacteria</taxon>
        <taxon>Bacillati</taxon>
        <taxon>Actinomycetota</taxon>
        <taxon>Actinomycetes</taxon>
        <taxon>Micrococcales</taxon>
        <taxon>Micrococcaceae</taxon>
        <taxon>Kocuria</taxon>
    </lineage>
</organism>
<keyword evidence="2" id="KW-0804">Transcription</keyword>
<dbReference type="RefSeq" id="WP_058872466.1">
    <property type="nucleotide sequence ID" value="NZ_LQBK01000002.1"/>
</dbReference>
<evidence type="ECO:0000256" key="2">
    <source>
        <dbReference type="ARBA" id="ARBA00023163"/>
    </source>
</evidence>
<feature type="compositionally biased region" description="Pro residues" evidence="3">
    <location>
        <begin position="487"/>
        <end position="498"/>
    </location>
</feature>
<dbReference type="InterPro" id="IPR027383">
    <property type="entry name" value="Znf_put"/>
</dbReference>